<reference evidence="1" key="1">
    <citation type="submission" date="2022-10" db="EMBL/GenBank/DDBJ databases">
        <title>The complete genomes of actinobacterial strains from the NBC collection.</title>
        <authorList>
            <person name="Joergensen T.S."/>
            <person name="Alvarez Arevalo M."/>
            <person name="Sterndorff E.B."/>
            <person name="Faurdal D."/>
            <person name="Vuksanovic O."/>
            <person name="Mourched A.-S."/>
            <person name="Charusanti P."/>
            <person name="Shaw S."/>
            <person name="Blin K."/>
            <person name="Weber T."/>
        </authorList>
    </citation>
    <scope>NUCLEOTIDE SEQUENCE</scope>
    <source>
        <strain evidence="1">NBC_01393</strain>
    </source>
</reference>
<dbReference type="PANTHER" id="PTHR34861:SF10">
    <property type="entry name" value="CYCLASE"/>
    <property type="match status" value="1"/>
</dbReference>
<dbReference type="Pfam" id="PF04199">
    <property type="entry name" value="Cyclase"/>
    <property type="match status" value="1"/>
</dbReference>
<dbReference type="SUPFAM" id="SSF102198">
    <property type="entry name" value="Putative cyclase"/>
    <property type="match status" value="1"/>
</dbReference>
<dbReference type="PANTHER" id="PTHR34861">
    <property type="match status" value="1"/>
</dbReference>
<dbReference type="Gene3D" id="3.50.30.50">
    <property type="entry name" value="Putative cyclase"/>
    <property type="match status" value="1"/>
</dbReference>
<dbReference type="GO" id="GO:0019441">
    <property type="term" value="P:L-tryptophan catabolic process to kynurenine"/>
    <property type="evidence" value="ECO:0007669"/>
    <property type="project" value="InterPro"/>
</dbReference>
<gene>
    <name evidence="1" type="ORF">OG699_42660</name>
</gene>
<protein>
    <submittedName>
        <fullName evidence="1">Cyclase family protein</fullName>
    </submittedName>
</protein>
<proteinExistence type="predicted"/>
<dbReference type="AlphaFoldDB" id="A0AAU3I969"/>
<dbReference type="InterPro" id="IPR037175">
    <property type="entry name" value="KFase_sf"/>
</dbReference>
<accession>A0AAU3I969</accession>
<dbReference type="InterPro" id="IPR007325">
    <property type="entry name" value="KFase/CYL"/>
</dbReference>
<organism evidence="1">
    <name type="scientific">Streptomyces sp. NBC_01393</name>
    <dbReference type="NCBI Taxonomy" id="2903851"/>
    <lineage>
        <taxon>Bacteria</taxon>
        <taxon>Bacillati</taxon>
        <taxon>Actinomycetota</taxon>
        <taxon>Actinomycetes</taxon>
        <taxon>Kitasatosporales</taxon>
        <taxon>Streptomycetaceae</taxon>
        <taxon>Streptomyces</taxon>
    </lineage>
</organism>
<name>A0AAU3I969_9ACTN</name>
<dbReference type="GO" id="GO:0004061">
    <property type="term" value="F:arylformamidase activity"/>
    <property type="evidence" value="ECO:0007669"/>
    <property type="project" value="InterPro"/>
</dbReference>
<dbReference type="EMBL" id="CP109546">
    <property type="protein sequence ID" value="WTZ14079.1"/>
    <property type="molecule type" value="Genomic_DNA"/>
</dbReference>
<sequence length="274" mass="28809">MTVHQPWDALSGTRVLDLAHPMRRGMPQSPNHPPYRMLLERRHGDLVRPDGGSAANEIVITGGHVGTHIDALAHVSRDGRLHDGSEAATAQSSTGFSRLGIEEFTPYVGRAVLLDIARLHGVPVLPPAHEVTVGELEDAVKEARTEPRPGEAVLIGTGWSRHWDDPEVFTGQLGGAPGPGPGAAEWLAERGPRLVGGETLAFEHIPAGSGHAVLPVHGRLLVDAGIHIVETMRLTGLAESRATEFLLVLAPLPLAGATGSPVRPLAVLAAGDTA</sequence>
<evidence type="ECO:0000313" key="1">
    <source>
        <dbReference type="EMBL" id="WTZ14079.1"/>
    </source>
</evidence>